<dbReference type="GO" id="GO:0016787">
    <property type="term" value="F:hydrolase activity"/>
    <property type="evidence" value="ECO:0007669"/>
    <property type="project" value="UniProtKB-KW"/>
</dbReference>
<dbReference type="Pfam" id="PF00271">
    <property type="entry name" value="Helicase_C"/>
    <property type="match status" value="1"/>
</dbReference>
<comment type="catalytic activity">
    <reaction evidence="6">
        <text>ATP + H2O = ADP + phosphate + H(+)</text>
        <dbReference type="Rhea" id="RHEA:13065"/>
        <dbReference type="ChEBI" id="CHEBI:15377"/>
        <dbReference type="ChEBI" id="CHEBI:15378"/>
        <dbReference type="ChEBI" id="CHEBI:30616"/>
        <dbReference type="ChEBI" id="CHEBI:43474"/>
        <dbReference type="ChEBI" id="CHEBI:456216"/>
        <dbReference type="EC" id="3.6.4.13"/>
    </reaction>
</comment>
<comment type="similarity">
    <text evidence="6">Belongs to the DEAD box helicase family.</text>
</comment>
<dbReference type="InterPro" id="IPR014001">
    <property type="entry name" value="Helicase_ATP-bd"/>
</dbReference>
<dbReference type="Gene3D" id="3.40.50.300">
    <property type="entry name" value="P-loop containing nucleotide triphosphate hydrolases"/>
    <property type="match status" value="2"/>
</dbReference>
<dbReference type="PROSITE" id="PS51194">
    <property type="entry name" value="HELICASE_CTER"/>
    <property type="match status" value="1"/>
</dbReference>
<comment type="domain">
    <text evidence="6">The Q motif is unique to and characteristic of the DEAD box family of RNA helicases and controls ATP binding and hydrolysis.</text>
</comment>
<proteinExistence type="inferred from homology"/>
<dbReference type="OrthoDB" id="10256233at2759"/>
<dbReference type="GO" id="GO:0003723">
    <property type="term" value="F:RNA binding"/>
    <property type="evidence" value="ECO:0007669"/>
    <property type="project" value="UniProtKB-UniRule"/>
</dbReference>
<evidence type="ECO:0000256" key="3">
    <source>
        <dbReference type="ARBA" id="ARBA00022806"/>
    </source>
</evidence>
<dbReference type="InterPro" id="IPR011545">
    <property type="entry name" value="DEAD/DEAH_box_helicase_dom"/>
</dbReference>
<dbReference type="GO" id="GO:0003724">
    <property type="term" value="F:RNA helicase activity"/>
    <property type="evidence" value="ECO:0007669"/>
    <property type="project" value="UniProtKB-EC"/>
</dbReference>
<dbReference type="VEuPathDB" id="GiardiaDB:QR46_2690"/>
<evidence type="ECO:0000313" key="10">
    <source>
        <dbReference type="EMBL" id="KWX13312.1"/>
    </source>
</evidence>
<dbReference type="PROSITE" id="PS51192">
    <property type="entry name" value="HELICASE_ATP_BIND_1"/>
    <property type="match status" value="1"/>
</dbReference>
<evidence type="ECO:0000256" key="6">
    <source>
        <dbReference type="RuleBase" id="RU365068"/>
    </source>
</evidence>
<feature type="domain" description="Helicase C-terminal" evidence="9">
    <location>
        <begin position="267"/>
        <end position="428"/>
    </location>
</feature>
<reference evidence="10 11" key="1">
    <citation type="journal article" date="2015" name="Mol. Biochem. Parasitol.">
        <title>Identification of polymorphic genes for use in assemblage B genotyping assays through comparative genomics of multiple assemblage B Giardia duodenalis isolates.</title>
        <authorList>
            <person name="Wielinga C."/>
            <person name="Thompson R.C."/>
            <person name="Monis P."/>
            <person name="Ryan U."/>
        </authorList>
    </citation>
    <scope>NUCLEOTIDE SEQUENCE [LARGE SCALE GENOMIC DNA]</scope>
    <source>
        <strain evidence="10 11">BAH15c1</strain>
    </source>
</reference>
<evidence type="ECO:0000256" key="7">
    <source>
        <dbReference type="SAM" id="MobiDB-lite"/>
    </source>
</evidence>
<dbReference type="Proteomes" id="UP000070089">
    <property type="component" value="Unassembled WGS sequence"/>
</dbReference>
<evidence type="ECO:0000256" key="1">
    <source>
        <dbReference type="ARBA" id="ARBA00022741"/>
    </source>
</evidence>
<evidence type="ECO:0000256" key="5">
    <source>
        <dbReference type="ARBA" id="ARBA00022884"/>
    </source>
</evidence>
<keyword evidence="4 6" id="KW-0067">ATP-binding</keyword>
<keyword evidence="2 6" id="KW-0378">Hydrolase</keyword>
<feature type="domain" description="Helicase ATP-binding" evidence="8">
    <location>
        <begin position="57"/>
        <end position="236"/>
    </location>
</feature>
<evidence type="ECO:0000256" key="4">
    <source>
        <dbReference type="ARBA" id="ARBA00022840"/>
    </source>
</evidence>
<dbReference type="EMBL" id="JXTI01000074">
    <property type="protein sequence ID" value="KWX13312.1"/>
    <property type="molecule type" value="Genomic_DNA"/>
</dbReference>
<dbReference type="CDD" id="cd00268">
    <property type="entry name" value="DEADc"/>
    <property type="match status" value="1"/>
</dbReference>
<dbReference type="InterPro" id="IPR044742">
    <property type="entry name" value="DEAD/DEAH_RhlB"/>
</dbReference>
<keyword evidence="5 6" id="KW-0694">RNA-binding</keyword>
<keyword evidence="3 6" id="KW-0347">Helicase</keyword>
<feature type="region of interest" description="Disordered" evidence="7">
    <location>
        <begin position="448"/>
        <end position="476"/>
    </location>
</feature>
<dbReference type="EC" id="3.6.4.13" evidence="6"/>
<dbReference type="Pfam" id="PF00270">
    <property type="entry name" value="DEAD"/>
    <property type="match status" value="1"/>
</dbReference>
<gene>
    <name evidence="10" type="ORF">QR46_2690</name>
</gene>
<organism evidence="10 11">
    <name type="scientific">Giardia duodenalis assemblage B</name>
    <dbReference type="NCBI Taxonomy" id="1394984"/>
    <lineage>
        <taxon>Eukaryota</taxon>
        <taxon>Metamonada</taxon>
        <taxon>Diplomonadida</taxon>
        <taxon>Hexamitidae</taxon>
        <taxon>Giardiinae</taxon>
        <taxon>Giardia</taxon>
    </lineage>
</organism>
<evidence type="ECO:0000256" key="2">
    <source>
        <dbReference type="ARBA" id="ARBA00022801"/>
    </source>
</evidence>
<evidence type="ECO:0000313" key="11">
    <source>
        <dbReference type="Proteomes" id="UP000070089"/>
    </source>
</evidence>
<keyword evidence="1 6" id="KW-0547">Nucleotide-binding</keyword>
<comment type="caution">
    <text evidence="10">The sequence shown here is derived from an EMBL/GenBank/DDBJ whole genome shotgun (WGS) entry which is preliminary data.</text>
</comment>
<protein>
    <recommendedName>
        <fullName evidence="6">ATP-dependent RNA helicase</fullName>
        <ecNumber evidence="6">3.6.4.13</ecNumber>
    </recommendedName>
</protein>
<dbReference type="SMART" id="SM00487">
    <property type="entry name" value="DEXDc"/>
    <property type="match status" value="1"/>
</dbReference>
<dbReference type="InterPro" id="IPR027417">
    <property type="entry name" value="P-loop_NTPase"/>
</dbReference>
<dbReference type="AlphaFoldDB" id="A0A132NUE6"/>
<evidence type="ECO:0000259" key="9">
    <source>
        <dbReference type="PROSITE" id="PS51194"/>
    </source>
</evidence>
<dbReference type="CDD" id="cd18787">
    <property type="entry name" value="SF2_C_DEAD"/>
    <property type="match status" value="1"/>
</dbReference>
<dbReference type="InterPro" id="IPR001650">
    <property type="entry name" value="Helicase_C-like"/>
</dbReference>
<dbReference type="GO" id="GO:0005524">
    <property type="term" value="F:ATP binding"/>
    <property type="evidence" value="ECO:0007669"/>
    <property type="project" value="UniProtKB-UniRule"/>
</dbReference>
<comment type="function">
    <text evidence="6">RNA helicase.</text>
</comment>
<dbReference type="SUPFAM" id="SSF52540">
    <property type="entry name" value="P-loop containing nucleoside triphosphate hydrolases"/>
    <property type="match status" value="1"/>
</dbReference>
<dbReference type="SMART" id="SM00490">
    <property type="entry name" value="HELICc"/>
    <property type="match status" value="1"/>
</dbReference>
<name>A0A132NUE6_GIAIN</name>
<accession>A0A132NUE6</accession>
<dbReference type="PANTHER" id="PTHR24031">
    <property type="entry name" value="RNA HELICASE"/>
    <property type="match status" value="1"/>
</dbReference>
<evidence type="ECO:0000259" key="8">
    <source>
        <dbReference type="PROSITE" id="PS51192"/>
    </source>
</evidence>
<sequence length="476" mass="53788">MADKQENKAPPSIDDKIDLLDDTMTWEKLSVPESVAELLHASSFHTPTKTQVAAIKPILCDHNRSGLLEAPTGTGKTVSFLTVVMSHVVPDKHLPQAVIIAPTKLLCRQIYNVAEQITKGSNINISLCLAKDELNEGELRPTAHIVIGTIHSLLNNFSGRIVVKGATRVAEKAIFDCNAINTIILDEADYFIDSKHEISKFIEIAPKKTRRYLYSATMPEEIVDTMVKEWLDVDNPYFVERVNIYLGNSIQFSLSCTEAEKTVALDKVVNLEIYKKGAQSIVFCKTRKFVDECYEVMKNAGYSCSRYHSDMRKEERTAEFEKFKRRESNCLITTDGLARGIDVATIRLVVNYNPPIKWTDSGSEAADPIIYTHRIGRGGRFGKATVSITLYEKDTEKSYMDEIIKHIDEKYATQKRTEHVITPLESIDAIKEKVELIVKRVDDEISKEIDEQNKRAERRNEGGKAEKRDGVEDLEL</sequence>